<dbReference type="EMBL" id="LANJ01000016">
    <property type="protein sequence ID" value="KKC38212.1"/>
    <property type="molecule type" value="Genomic_DNA"/>
</dbReference>
<feature type="transmembrane region" description="Helical" evidence="1">
    <location>
        <begin position="38"/>
        <end position="57"/>
    </location>
</feature>
<feature type="transmembrane region" description="Helical" evidence="1">
    <location>
        <begin position="174"/>
        <end position="195"/>
    </location>
</feature>
<keyword evidence="1" id="KW-0812">Transmembrane</keyword>
<feature type="transmembrane region" description="Helical" evidence="1">
    <location>
        <begin position="69"/>
        <end position="92"/>
    </location>
</feature>
<sequence length="196" mass="20735">MANTTTSFLDEFVSAARGCFALLVGNRQASSYFDFRQTGLVGSFIALMIGLAVQAFGPQLLGHPSPKGIASGLLILSALVLAVQFGAAWLVLRWMGRSDGFVPFIVAQNWVALFQSILAVAIIVFIGEPFVIAPGSEVAQLTSASIPYIVLGIAALVVSVNIARLILTLRPRHVAAFVIAQLLTALFLQPILAALV</sequence>
<feature type="transmembrane region" description="Helical" evidence="1">
    <location>
        <begin position="104"/>
        <end position="126"/>
    </location>
</feature>
<dbReference type="AlphaFoldDB" id="A0A0F5QB41"/>
<keyword evidence="1" id="KW-0472">Membrane</keyword>
<keyword evidence="1" id="KW-1133">Transmembrane helix</keyword>
<proteinExistence type="predicted"/>
<comment type="caution">
    <text evidence="2">The sequence shown here is derived from an EMBL/GenBank/DDBJ whole genome shotgun (WGS) entry which is preliminary data.</text>
</comment>
<protein>
    <recommendedName>
        <fullName evidence="4">Yip1 domain-containing protein</fullName>
    </recommendedName>
</protein>
<dbReference type="STRING" id="1293439.WH87_11510"/>
<dbReference type="OrthoDB" id="7948618at2"/>
<evidence type="ECO:0000313" key="3">
    <source>
        <dbReference type="Proteomes" id="UP000033411"/>
    </source>
</evidence>
<accession>A0A0F5QB41</accession>
<evidence type="ECO:0000313" key="2">
    <source>
        <dbReference type="EMBL" id="KKC38212.1"/>
    </source>
</evidence>
<name>A0A0F5QB41_9HYPH</name>
<feature type="transmembrane region" description="Helical" evidence="1">
    <location>
        <begin position="146"/>
        <end position="167"/>
    </location>
</feature>
<gene>
    <name evidence="2" type="ORF">WH87_11510</name>
</gene>
<reference evidence="2 3" key="1">
    <citation type="submission" date="2015-03" db="EMBL/GenBank/DDBJ databases">
        <authorList>
            <person name="Lepp D."/>
            <person name="Hassan Y.I."/>
            <person name="Li X.-Z."/>
            <person name="Zhou T."/>
        </authorList>
    </citation>
    <scope>NUCLEOTIDE SEQUENCE [LARGE SCALE GENOMIC DNA]</scope>
    <source>
        <strain evidence="2 3">E84</strain>
    </source>
</reference>
<dbReference type="PATRIC" id="fig|1293439.3.peg.1897"/>
<keyword evidence="3" id="KW-1185">Reference proteome</keyword>
<evidence type="ECO:0008006" key="4">
    <source>
        <dbReference type="Google" id="ProtNLM"/>
    </source>
</evidence>
<dbReference type="Proteomes" id="UP000033411">
    <property type="component" value="Unassembled WGS sequence"/>
</dbReference>
<dbReference type="RefSeq" id="WP_046139033.1">
    <property type="nucleotide sequence ID" value="NZ_LANJ01000016.1"/>
</dbReference>
<organism evidence="2 3">
    <name type="scientific">Devosia epidermidihirudinis</name>
    <dbReference type="NCBI Taxonomy" id="1293439"/>
    <lineage>
        <taxon>Bacteria</taxon>
        <taxon>Pseudomonadati</taxon>
        <taxon>Pseudomonadota</taxon>
        <taxon>Alphaproteobacteria</taxon>
        <taxon>Hyphomicrobiales</taxon>
        <taxon>Devosiaceae</taxon>
        <taxon>Devosia</taxon>
    </lineage>
</organism>
<evidence type="ECO:0000256" key="1">
    <source>
        <dbReference type="SAM" id="Phobius"/>
    </source>
</evidence>